<organism evidence="1 2">
    <name type="scientific">Candidatus Doudnabacteria bacterium CG10_big_fil_rev_8_21_14_0_10_41_10</name>
    <dbReference type="NCBI Taxonomy" id="1974551"/>
    <lineage>
        <taxon>Bacteria</taxon>
        <taxon>Candidatus Doudnaibacteriota</taxon>
    </lineage>
</organism>
<protein>
    <recommendedName>
        <fullName evidence="3">EF-hand domain-containing protein</fullName>
    </recommendedName>
</protein>
<accession>A0A2H0VF38</accession>
<dbReference type="EMBL" id="PFAJ01000002">
    <property type="protein sequence ID" value="PIR97691.1"/>
    <property type="molecule type" value="Genomic_DNA"/>
</dbReference>
<comment type="caution">
    <text evidence="1">The sequence shown here is derived from an EMBL/GenBank/DDBJ whole genome shotgun (WGS) entry which is preliminary data.</text>
</comment>
<evidence type="ECO:0008006" key="3">
    <source>
        <dbReference type="Google" id="ProtNLM"/>
    </source>
</evidence>
<sequence>MGLFSSEKKISKQKLDELLRKIAILELSEREYIKGLFSRYSSGDISKLEIEKVVRDLKLDTSDKIEREEAETVKQQLLDYLEK</sequence>
<evidence type="ECO:0000313" key="1">
    <source>
        <dbReference type="EMBL" id="PIR97691.1"/>
    </source>
</evidence>
<proteinExistence type="predicted"/>
<dbReference type="Proteomes" id="UP000230557">
    <property type="component" value="Unassembled WGS sequence"/>
</dbReference>
<evidence type="ECO:0000313" key="2">
    <source>
        <dbReference type="Proteomes" id="UP000230557"/>
    </source>
</evidence>
<name>A0A2H0VF38_9BACT</name>
<gene>
    <name evidence="1" type="ORF">COT91_00050</name>
</gene>
<reference evidence="2" key="1">
    <citation type="submission" date="2017-09" db="EMBL/GenBank/DDBJ databases">
        <title>Depth-based differentiation of microbial function through sediment-hosted aquifers and enrichment of novel symbionts in the deep terrestrial subsurface.</title>
        <authorList>
            <person name="Probst A.J."/>
            <person name="Ladd B."/>
            <person name="Jarett J.K."/>
            <person name="Geller-Mcgrath D.E."/>
            <person name="Sieber C.M.K."/>
            <person name="Emerson J.B."/>
            <person name="Anantharaman K."/>
            <person name="Thomas B.C."/>
            <person name="Malmstrom R."/>
            <person name="Stieglmeier M."/>
            <person name="Klingl A."/>
            <person name="Woyke T."/>
            <person name="Ryan C.M."/>
            <person name="Banfield J.F."/>
        </authorList>
    </citation>
    <scope>NUCLEOTIDE SEQUENCE [LARGE SCALE GENOMIC DNA]</scope>
</reference>
<dbReference type="AlphaFoldDB" id="A0A2H0VF38"/>